<comment type="caution">
    <text evidence="2">The sequence shown here is derived from an EMBL/GenBank/DDBJ whole genome shotgun (WGS) entry which is preliminary data.</text>
</comment>
<feature type="compositionally biased region" description="Basic and acidic residues" evidence="1">
    <location>
        <begin position="396"/>
        <end position="406"/>
    </location>
</feature>
<reference evidence="2" key="1">
    <citation type="journal article" date="2015" name="Nature">
        <title>Complex archaea that bridge the gap between prokaryotes and eukaryotes.</title>
        <authorList>
            <person name="Spang A."/>
            <person name="Saw J.H."/>
            <person name="Jorgensen S.L."/>
            <person name="Zaremba-Niedzwiedzka K."/>
            <person name="Martijn J."/>
            <person name="Lind A.E."/>
            <person name="van Eijk R."/>
            <person name="Schleper C."/>
            <person name="Guy L."/>
            <person name="Ettema T.J."/>
        </authorList>
    </citation>
    <scope>NUCLEOTIDE SEQUENCE</scope>
</reference>
<dbReference type="SUPFAM" id="SSF49265">
    <property type="entry name" value="Fibronectin type III"/>
    <property type="match status" value="1"/>
</dbReference>
<proteinExistence type="predicted"/>
<dbReference type="Gene3D" id="2.60.40.10">
    <property type="entry name" value="Immunoglobulins"/>
    <property type="match status" value="2"/>
</dbReference>
<dbReference type="InterPro" id="IPR036116">
    <property type="entry name" value="FN3_sf"/>
</dbReference>
<accession>A0A0F9L387</accession>
<dbReference type="EMBL" id="LAZR01006984">
    <property type="protein sequence ID" value="KKM88253.1"/>
    <property type="molecule type" value="Genomic_DNA"/>
</dbReference>
<feature type="compositionally biased region" description="Low complexity" evidence="1">
    <location>
        <begin position="369"/>
        <end position="384"/>
    </location>
</feature>
<gene>
    <name evidence="2" type="ORF">LCGC14_1260600</name>
</gene>
<organism evidence="2">
    <name type="scientific">marine sediment metagenome</name>
    <dbReference type="NCBI Taxonomy" id="412755"/>
    <lineage>
        <taxon>unclassified sequences</taxon>
        <taxon>metagenomes</taxon>
        <taxon>ecological metagenomes</taxon>
    </lineage>
</organism>
<dbReference type="AlphaFoldDB" id="A0A0F9L387"/>
<protein>
    <submittedName>
        <fullName evidence="2">Uncharacterized protein</fullName>
    </submittedName>
</protein>
<sequence length="520" mass="57293">MKKTLTTIAAILVVAFISSVFLSALEARTYAGDKDEVAYSIQKASKATGIRQLFQEKSDLSPSRPQISEASAGGIYEGAGGYNAQSMPSWTPVTGNAHNMISYGNVYKNGVLINGAGYYLVSFGPAGEADCRSAGDVSSSGFYYATIRGDTNGETISFKIYEPGTDTVYDIQQTLSFQPDDVKADFNLNITTIASVSISGTITCRGIEAHRCIVIFSNDGGSATERIDHTYSHSLNPGWSGTAASGLEHWTFTPPFRTYSAVFSDMPDQDYISTRNIYALLNFKSRKVINRSLSQVEYINEITWEVNPDNEYIVKYRIYQVEGETQSLLVELNADTFLYWHRNVEKDKQYTYDLAAVDDEGREGISANTTTQGTAGDTGDLQTGKTAIRSSTRRSLRGDTSGKDNPKTAFVASDKSSRARGTRNIYSPLSLNGQKVPDRSLPQVEYINVITWESNPGNENIAKYRIYRVEGETQSLLVELNADTFSYRHRKVDKDKQYTYALAAVNNKGAEGLAIFITVQ</sequence>
<evidence type="ECO:0000313" key="2">
    <source>
        <dbReference type="EMBL" id="KKM88253.1"/>
    </source>
</evidence>
<feature type="region of interest" description="Disordered" evidence="1">
    <location>
        <begin position="363"/>
        <end position="416"/>
    </location>
</feature>
<evidence type="ECO:0000256" key="1">
    <source>
        <dbReference type="SAM" id="MobiDB-lite"/>
    </source>
</evidence>
<name>A0A0F9L387_9ZZZZ</name>
<dbReference type="InterPro" id="IPR013783">
    <property type="entry name" value="Ig-like_fold"/>
</dbReference>